<dbReference type="InterPro" id="IPR035940">
    <property type="entry name" value="CAP_sf"/>
</dbReference>
<accession>A0AAD5YGM6</accession>
<evidence type="ECO:0000256" key="1">
    <source>
        <dbReference type="SAM" id="SignalP"/>
    </source>
</evidence>
<feature type="domain" description="SCP" evidence="2">
    <location>
        <begin position="32"/>
        <end position="130"/>
    </location>
</feature>
<keyword evidence="4" id="KW-1185">Reference proteome</keyword>
<reference evidence="3" key="1">
    <citation type="submission" date="2022-07" db="EMBL/GenBank/DDBJ databases">
        <title>Genome Sequence of Physisporinus lineatus.</title>
        <authorList>
            <person name="Buettner E."/>
        </authorList>
    </citation>
    <scope>NUCLEOTIDE SEQUENCE</scope>
    <source>
        <strain evidence="3">VT162</strain>
    </source>
</reference>
<dbReference type="Proteomes" id="UP001212997">
    <property type="component" value="Unassembled WGS sequence"/>
</dbReference>
<dbReference type="PANTHER" id="PTHR10334">
    <property type="entry name" value="CYSTEINE-RICH SECRETORY PROTEIN-RELATED"/>
    <property type="match status" value="1"/>
</dbReference>
<dbReference type="InterPro" id="IPR014044">
    <property type="entry name" value="CAP_dom"/>
</dbReference>
<gene>
    <name evidence="3" type="ORF">NLI96_g2367</name>
</gene>
<organism evidence="3 4">
    <name type="scientific">Meripilus lineatus</name>
    <dbReference type="NCBI Taxonomy" id="2056292"/>
    <lineage>
        <taxon>Eukaryota</taxon>
        <taxon>Fungi</taxon>
        <taxon>Dikarya</taxon>
        <taxon>Basidiomycota</taxon>
        <taxon>Agaricomycotina</taxon>
        <taxon>Agaricomycetes</taxon>
        <taxon>Polyporales</taxon>
        <taxon>Meripilaceae</taxon>
        <taxon>Meripilus</taxon>
    </lineage>
</organism>
<evidence type="ECO:0000313" key="3">
    <source>
        <dbReference type="EMBL" id="KAJ3489111.1"/>
    </source>
</evidence>
<protein>
    <recommendedName>
        <fullName evidence="2">SCP domain-containing protein</fullName>
    </recommendedName>
</protein>
<dbReference type="SUPFAM" id="SSF55797">
    <property type="entry name" value="PR-1-like"/>
    <property type="match status" value="1"/>
</dbReference>
<dbReference type="InterPro" id="IPR001283">
    <property type="entry name" value="CRISP-related"/>
</dbReference>
<name>A0AAD5YGM6_9APHY</name>
<keyword evidence="1" id="KW-0732">Signal</keyword>
<evidence type="ECO:0000259" key="2">
    <source>
        <dbReference type="SMART" id="SM00198"/>
    </source>
</evidence>
<dbReference type="Gene3D" id="3.40.33.10">
    <property type="entry name" value="CAP"/>
    <property type="match status" value="1"/>
</dbReference>
<comment type="caution">
    <text evidence="3">The sequence shown here is derived from an EMBL/GenBank/DDBJ whole genome shotgun (WGS) entry which is preliminary data.</text>
</comment>
<evidence type="ECO:0000313" key="4">
    <source>
        <dbReference type="Proteomes" id="UP001212997"/>
    </source>
</evidence>
<dbReference type="EMBL" id="JANAWD010000052">
    <property type="protein sequence ID" value="KAJ3489111.1"/>
    <property type="molecule type" value="Genomic_DNA"/>
</dbReference>
<feature type="chain" id="PRO_5042100039" description="SCP domain-containing protein" evidence="1">
    <location>
        <begin position="21"/>
        <end position="134"/>
    </location>
</feature>
<sequence>MSLLLALLLLNSLLLGNVVASPTALTNRAANSDADQYLAAHNNFRARHGAKALTWNGDLANKAQQWANRCVFEHSEGQLGPYGENLAAGTGNFDIPAAVKTWTDESSQYNPNNPVPSHFTQVMWPMNSVSLHVF</sequence>
<proteinExistence type="predicted"/>
<feature type="signal peptide" evidence="1">
    <location>
        <begin position="1"/>
        <end position="20"/>
    </location>
</feature>
<dbReference type="AlphaFoldDB" id="A0AAD5YGM6"/>
<dbReference type="PRINTS" id="PR00837">
    <property type="entry name" value="V5TPXLIKE"/>
</dbReference>
<dbReference type="Pfam" id="PF00188">
    <property type="entry name" value="CAP"/>
    <property type="match status" value="1"/>
</dbReference>
<dbReference type="SMART" id="SM00198">
    <property type="entry name" value="SCP"/>
    <property type="match status" value="1"/>
</dbReference>